<evidence type="ECO:0000313" key="4">
    <source>
        <dbReference type="Proteomes" id="UP000195573"/>
    </source>
</evidence>
<accession>A0A1Y0CQM9</accession>
<name>A0A1Y0CQM9_9BACI</name>
<reference evidence="3 5" key="2">
    <citation type="submission" date="2019-08" db="EMBL/GenBank/DDBJ databases">
        <title>Bacillus genomes from the desert of Cuatro Cienegas, Coahuila.</title>
        <authorList>
            <person name="Olmedo-Alvarez G."/>
        </authorList>
    </citation>
    <scope>NUCLEOTIDE SEQUENCE [LARGE SCALE GENOMIC DNA]</scope>
    <source>
        <strain evidence="3 5">CH88_3T</strain>
    </source>
</reference>
<reference evidence="2 4" key="1">
    <citation type="submission" date="2017-04" db="EMBL/GenBank/DDBJ databases">
        <title>Complete Genome Sequence of the Bacillus horikoshii 20a strain from Cuatro Cienegas, Coahuila, Mexico.</title>
        <authorList>
            <person name="Zarza E."/>
            <person name="Alcaraz L.D."/>
            <person name="Aguilar-Salinas B."/>
            <person name="Islas A."/>
            <person name="Olmedo-Alvarez G."/>
        </authorList>
    </citation>
    <scope>NUCLEOTIDE SEQUENCE [LARGE SCALE GENOMIC DNA]</scope>
    <source>
        <strain evidence="2 4">20a</strain>
    </source>
</reference>
<dbReference type="Proteomes" id="UP000323393">
    <property type="component" value="Unassembled WGS sequence"/>
</dbReference>
<proteinExistence type="predicted"/>
<evidence type="ECO:0000313" key="3">
    <source>
        <dbReference type="EMBL" id="TYS58935.1"/>
    </source>
</evidence>
<dbReference type="EMBL" id="CP020880">
    <property type="protein sequence ID" value="ART77633.1"/>
    <property type="molecule type" value="Genomic_DNA"/>
</dbReference>
<dbReference type="Proteomes" id="UP000195573">
    <property type="component" value="Chromosome"/>
</dbReference>
<evidence type="ECO:0000256" key="1">
    <source>
        <dbReference type="SAM" id="Phobius"/>
    </source>
</evidence>
<organism evidence="3 5">
    <name type="scientific">Sutcliffiella horikoshii</name>
    <dbReference type="NCBI Taxonomy" id="79883"/>
    <lineage>
        <taxon>Bacteria</taxon>
        <taxon>Bacillati</taxon>
        <taxon>Bacillota</taxon>
        <taxon>Bacilli</taxon>
        <taxon>Bacillales</taxon>
        <taxon>Bacillaceae</taxon>
        <taxon>Sutcliffiella</taxon>
    </lineage>
</organism>
<keyword evidence="1" id="KW-1133">Transmembrane helix</keyword>
<dbReference type="RefSeq" id="WP_088019191.1">
    <property type="nucleotide sequence ID" value="NZ_CP020880.1"/>
</dbReference>
<protein>
    <submittedName>
        <fullName evidence="3">Uncharacterized protein</fullName>
    </submittedName>
</protein>
<dbReference type="GeneID" id="96740085"/>
<evidence type="ECO:0000313" key="5">
    <source>
        <dbReference type="Proteomes" id="UP000323393"/>
    </source>
</evidence>
<dbReference type="EMBL" id="VTEU01000003">
    <property type="protein sequence ID" value="TYS58935.1"/>
    <property type="molecule type" value="Genomic_DNA"/>
</dbReference>
<feature type="transmembrane region" description="Helical" evidence="1">
    <location>
        <begin position="6"/>
        <end position="24"/>
    </location>
</feature>
<dbReference type="AlphaFoldDB" id="A0A1Y0CQM9"/>
<gene>
    <name evidence="2" type="ORF">B4U37_16915</name>
    <name evidence="3" type="ORF">FZC74_09300</name>
</gene>
<evidence type="ECO:0000313" key="2">
    <source>
        <dbReference type="EMBL" id="ART77633.1"/>
    </source>
</evidence>
<keyword evidence="1" id="KW-0812">Transmembrane</keyword>
<sequence>MKYAQTFLVAILLISGTFIWYSFYASFQEKKEETAQPAISFPSQEEETDALPTVDQVREEKIMIPQFHQDGLTQQMVKEWNIEDERIGIDQLLSLLEKNKP</sequence>
<dbReference type="KEGG" id="bhk:B4U37_16915"/>
<keyword evidence="1" id="KW-0472">Membrane</keyword>
<keyword evidence="4" id="KW-1185">Reference proteome</keyword>